<feature type="domain" description="Bifunctional inhibitor/plant lipid transfer protein/seed storage helical" evidence="4">
    <location>
        <begin position="27"/>
        <end position="113"/>
    </location>
</feature>
<reference evidence="5 6" key="1">
    <citation type="journal article" date="2024" name="G3 (Bethesda)">
        <title>Genome assembly of Hibiscus sabdariffa L. provides insights into metabolisms of medicinal natural products.</title>
        <authorList>
            <person name="Kim T."/>
        </authorList>
    </citation>
    <scope>NUCLEOTIDE SEQUENCE [LARGE SCALE GENOMIC DNA]</scope>
    <source>
        <strain evidence="5">TK-2024</strain>
        <tissue evidence="5">Old leaves</tissue>
    </source>
</reference>
<accession>A0ABR2R9I7</accession>
<evidence type="ECO:0000256" key="1">
    <source>
        <dbReference type="ARBA" id="ARBA00009748"/>
    </source>
</evidence>
<evidence type="ECO:0000313" key="6">
    <source>
        <dbReference type="Proteomes" id="UP001396334"/>
    </source>
</evidence>
<sequence length="117" mass="12422">MAGLKLVCGLVLFMSVVEPMGTAALSCGDVVSQTAACIGYMQSRGGNRPPSGCCNGVRNLNRLARTTRDRQTVCRCLQTAAKAFSGINYGLVESLPARCGVRVPLKINPSTDCNRVR</sequence>
<comment type="caution">
    <text evidence="5">The sequence shown here is derived from an EMBL/GenBank/DDBJ whole genome shotgun (WGS) entry which is preliminary data.</text>
</comment>
<dbReference type="CDD" id="cd01960">
    <property type="entry name" value="nsLTP1"/>
    <property type="match status" value="1"/>
</dbReference>
<name>A0ABR2R9I7_9ROSI</name>
<protein>
    <recommendedName>
        <fullName evidence="2">Non-specific lipid-transfer protein</fullName>
    </recommendedName>
</protein>
<comment type="function">
    <text evidence="2">Plant non-specific lipid-transfer proteins transfer phospholipids as well as galactolipids across membranes. May play a role in wax or cutin deposition in the cell walls of expanding epidermal cells and certain secretory tissues.</text>
</comment>
<dbReference type="Gene3D" id="1.10.110.10">
    <property type="entry name" value="Plant lipid-transfer and hydrophobic proteins"/>
    <property type="match status" value="1"/>
</dbReference>
<evidence type="ECO:0000259" key="4">
    <source>
        <dbReference type="SMART" id="SM00499"/>
    </source>
</evidence>
<keyword evidence="2" id="KW-0446">Lipid-binding</keyword>
<keyword evidence="6" id="KW-1185">Reference proteome</keyword>
<feature type="chain" id="PRO_5046228543" description="Non-specific lipid-transfer protein" evidence="3">
    <location>
        <begin position="25"/>
        <end position="117"/>
    </location>
</feature>
<gene>
    <name evidence="5" type="ORF">V6N11_036132</name>
</gene>
<proteinExistence type="inferred from homology"/>
<dbReference type="InterPro" id="IPR016140">
    <property type="entry name" value="Bifunc_inhib/LTP/seed_store"/>
</dbReference>
<feature type="signal peptide" evidence="3">
    <location>
        <begin position="1"/>
        <end position="24"/>
    </location>
</feature>
<keyword evidence="3" id="KW-0732">Signal</keyword>
<dbReference type="EMBL" id="JBBPBN010000024">
    <property type="protein sequence ID" value="KAK9009601.1"/>
    <property type="molecule type" value="Genomic_DNA"/>
</dbReference>
<evidence type="ECO:0000256" key="2">
    <source>
        <dbReference type="RuleBase" id="RU000628"/>
    </source>
</evidence>
<organism evidence="5 6">
    <name type="scientific">Hibiscus sabdariffa</name>
    <name type="common">roselle</name>
    <dbReference type="NCBI Taxonomy" id="183260"/>
    <lineage>
        <taxon>Eukaryota</taxon>
        <taxon>Viridiplantae</taxon>
        <taxon>Streptophyta</taxon>
        <taxon>Embryophyta</taxon>
        <taxon>Tracheophyta</taxon>
        <taxon>Spermatophyta</taxon>
        <taxon>Magnoliopsida</taxon>
        <taxon>eudicotyledons</taxon>
        <taxon>Gunneridae</taxon>
        <taxon>Pentapetalae</taxon>
        <taxon>rosids</taxon>
        <taxon>malvids</taxon>
        <taxon>Malvales</taxon>
        <taxon>Malvaceae</taxon>
        <taxon>Malvoideae</taxon>
        <taxon>Hibiscus</taxon>
    </lineage>
</organism>
<comment type="similarity">
    <text evidence="1 2">Belongs to the plant LTP family.</text>
</comment>
<dbReference type="InterPro" id="IPR000528">
    <property type="entry name" value="Plant_nsLTP"/>
</dbReference>
<dbReference type="PRINTS" id="PR00382">
    <property type="entry name" value="LIPIDTRNSFER"/>
</dbReference>
<dbReference type="SUPFAM" id="SSF47699">
    <property type="entry name" value="Bifunctional inhibitor/lipid-transfer protein/seed storage 2S albumin"/>
    <property type="match status" value="1"/>
</dbReference>
<evidence type="ECO:0000313" key="5">
    <source>
        <dbReference type="EMBL" id="KAK9009601.1"/>
    </source>
</evidence>
<dbReference type="Proteomes" id="UP001396334">
    <property type="component" value="Unassembled WGS sequence"/>
</dbReference>
<evidence type="ECO:0000256" key="3">
    <source>
        <dbReference type="SAM" id="SignalP"/>
    </source>
</evidence>
<dbReference type="PANTHER" id="PTHR33076">
    <property type="entry name" value="NON-SPECIFIC LIPID-TRANSFER PROTEIN 2-RELATED"/>
    <property type="match status" value="1"/>
</dbReference>
<dbReference type="SMART" id="SM00499">
    <property type="entry name" value="AAI"/>
    <property type="match status" value="1"/>
</dbReference>
<dbReference type="InterPro" id="IPR036312">
    <property type="entry name" value="Bifun_inhib/LTP/seed_sf"/>
</dbReference>
<dbReference type="Pfam" id="PF00234">
    <property type="entry name" value="Tryp_alpha_amyl"/>
    <property type="match status" value="1"/>
</dbReference>
<keyword evidence="2" id="KW-0813">Transport</keyword>